<feature type="region of interest" description="Disordered" evidence="3">
    <location>
        <begin position="99"/>
        <end position="289"/>
    </location>
</feature>
<dbReference type="SUPFAM" id="SSF46785">
    <property type="entry name" value="Winged helix' DNA-binding domain"/>
    <property type="match status" value="1"/>
</dbReference>
<dbReference type="GO" id="GO:0045727">
    <property type="term" value="P:positive regulation of translation"/>
    <property type="evidence" value="ECO:0007669"/>
    <property type="project" value="TreeGrafter"/>
</dbReference>
<evidence type="ECO:0000256" key="2">
    <source>
        <dbReference type="PROSITE-ProRule" id="PRU00332"/>
    </source>
</evidence>
<sequence>MSDSKPILEIPSNVVVNDSKPLGQEEQTAKKTLVPAPVPTTSPWKKVPKTTVATSATDSHKWPSAEEAKTILKESGVSITTTTTNDGGVVANITPNATVVNGSTLPPVKSTGGKEKWVPIDVSITVGSTSTGSNRKKSNGGNTSNNKKNASKKPNGSNNNRRRSSKKKTSDATTNSAESNKENVLADNGGNLSSNRKKDESNKKSSSETKEQKKPTNTAASKQEDADDKNAPSVEEDISEQSKLQPEGDSNNTINKKNFKKNGSNNAPQQHYNHHYHNGKRSYYNNNNESLNVQNGNFQSNKHFVKPQQQPMYVVPQINATAPFKNSQYIPTNTSNFGGHRFHNGNNGNVRAKYYQRNNNNGNNINGTVNNNTTATNGYRYKNQYTGGSIRQYHNNNHHAHYHRHYSDNHNYQQQNYNGNAFYNHQLFTLPHPYVAVNNVARQIEYYFSVENLSKDFYLRCHFAKDNGYVPISLIAKFYRVVNMSFGGDVKIILGALCEIVRNSENSPVEIATGRQTNIENQADQDILSKYFIRSKDWEKWCIKDDAERVDSVNPVVVEIEKTLSNLDLSEFQIEPPTFEPQTKANEEQEQAQEIIEETPKNDLAEIAA</sequence>
<evidence type="ECO:0000256" key="1">
    <source>
        <dbReference type="ARBA" id="ARBA00022884"/>
    </source>
</evidence>
<evidence type="ECO:0000313" key="5">
    <source>
        <dbReference type="EMBL" id="SSD62110.1"/>
    </source>
</evidence>
<protein>
    <recommendedName>
        <fullName evidence="4">HTH La-type RNA-binding domain-containing protein</fullName>
    </recommendedName>
</protein>
<keyword evidence="1 2" id="KW-0694">RNA-binding</keyword>
<dbReference type="GO" id="GO:0003723">
    <property type="term" value="F:RNA binding"/>
    <property type="evidence" value="ECO:0007669"/>
    <property type="project" value="UniProtKB-UniRule"/>
</dbReference>
<dbReference type="PROSITE" id="PS50961">
    <property type="entry name" value="HTH_LA"/>
    <property type="match status" value="1"/>
</dbReference>
<dbReference type="Pfam" id="PF05383">
    <property type="entry name" value="La"/>
    <property type="match status" value="1"/>
</dbReference>
<dbReference type="Proteomes" id="UP000262825">
    <property type="component" value="Unassembled WGS sequence"/>
</dbReference>
<feature type="region of interest" description="Disordered" evidence="3">
    <location>
        <begin position="35"/>
        <end position="64"/>
    </location>
</feature>
<evidence type="ECO:0000259" key="4">
    <source>
        <dbReference type="PROSITE" id="PS50961"/>
    </source>
</evidence>
<dbReference type="Gene3D" id="1.10.10.10">
    <property type="entry name" value="Winged helix-like DNA-binding domain superfamily/Winged helix DNA-binding domain"/>
    <property type="match status" value="1"/>
</dbReference>
<dbReference type="AlphaFoldDB" id="A0A376BD97"/>
<keyword evidence="6" id="KW-1185">Reference proteome</keyword>
<dbReference type="EMBL" id="UFAJ01001148">
    <property type="protein sequence ID" value="SSD62110.1"/>
    <property type="molecule type" value="Genomic_DNA"/>
</dbReference>
<feature type="compositionally biased region" description="Low complexity" evidence="3">
    <location>
        <begin position="251"/>
        <end position="266"/>
    </location>
</feature>
<dbReference type="PANTHER" id="PTHR22792">
    <property type="entry name" value="LUPUS LA PROTEIN-RELATED"/>
    <property type="match status" value="1"/>
</dbReference>
<organism evidence="5 6">
    <name type="scientific">Saccharomycodes ludwigii</name>
    <dbReference type="NCBI Taxonomy" id="36035"/>
    <lineage>
        <taxon>Eukaryota</taxon>
        <taxon>Fungi</taxon>
        <taxon>Dikarya</taxon>
        <taxon>Ascomycota</taxon>
        <taxon>Saccharomycotina</taxon>
        <taxon>Saccharomycetes</taxon>
        <taxon>Saccharomycodales</taxon>
        <taxon>Saccharomycodaceae</taxon>
        <taxon>Saccharomycodes</taxon>
    </lineage>
</organism>
<dbReference type="GO" id="GO:0010494">
    <property type="term" value="C:cytoplasmic stress granule"/>
    <property type="evidence" value="ECO:0007669"/>
    <property type="project" value="TreeGrafter"/>
</dbReference>
<dbReference type="InterPro" id="IPR036390">
    <property type="entry name" value="WH_DNA-bd_sf"/>
</dbReference>
<evidence type="ECO:0000313" key="6">
    <source>
        <dbReference type="Proteomes" id="UP000262825"/>
    </source>
</evidence>
<proteinExistence type="predicted"/>
<dbReference type="OrthoDB" id="340227at2759"/>
<feature type="compositionally biased region" description="Basic and acidic residues" evidence="3">
    <location>
        <begin position="196"/>
        <end position="214"/>
    </location>
</feature>
<reference evidence="6" key="1">
    <citation type="submission" date="2018-06" db="EMBL/GenBank/DDBJ databases">
        <authorList>
            <person name="Guldener U."/>
        </authorList>
    </citation>
    <scope>NUCLEOTIDE SEQUENCE [LARGE SCALE GENOMIC DNA]</scope>
    <source>
        <strain evidence="6">UTAD17</strain>
    </source>
</reference>
<dbReference type="CDD" id="cd07323">
    <property type="entry name" value="LAM"/>
    <property type="match status" value="1"/>
</dbReference>
<feature type="compositionally biased region" description="Basic and acidic residues" evidence="3">
    <location>
        <begin position="598"/>
        <end position="609"/>
    </location>
</feature>
<dbReference type="VEuPathDB" id="FungiDB:SCODWIG_03872"/>
<feature type="domain" description="HTH La-type RNA-binding" evidence="4">
    <location>
        <begin position="430"/>
        <end position="529"/>
    </location>
</feature>
<feature type="compositionally biased region" description="Acidic residues" evidence="3">
    <location>
        <begin position="588"/>
        <end position="597"/>
    </location>
</feature>
<dbReference type="InterPro" id="IPR006630">
    <property type="entry name" value="La_HTH"/>
</dbReference>
<dbReference type="InterPro" id="IPR036388">
    <property type="entry name" value="WH-like_DNA-bd_sf"/>
</dbReference>
<accession>A0A376BD97</accession>
<dbReference type="GO" id="GO:0005829">
    <property type="term" value="C:cytosol"/>
    <property type="evidence" value="ECO:0007669"/>
    <property type="project" value="TreeGrafter"/>
</dbReference>
<name>A0A376BD97_9ASCO</name>
<dbReference type="SMART" id="SM00715">
    <property type="entry name" value="LA"/>
    <property type="match status" value="1"/>
</dbReference>
<dbReference type="InterPro" id="IPR045180">
    <property type="entry name" value="La_dom_prot"/>
</dbReference>
<dbReference type="PANTHER" id="PTHR22792:SF132">
    <property type="entry name" value="LA-RELATED PROTEIN 1"/>
    <property type="match status" value="1"/>
</dbReference>
<evidence type="ECO:0000256" key="3">
    <source>
        <dbReference type="SAM" id="MobiDB-lite"/>
    </source>
</evidence>
<feature type="compositionally biased region" description="Polar residues" evidence="3">
    <location>
        <begin position="241"/>
        <end position="250"/>
    </location>
</feature>
<feature type="compositionally biased region" description="Low complexity" evidence="3">
    <location>
        <begin position="122"/>
        <end position="159"/>
    </location>
</feature>
<feature type="region of interest" description="Disordered" evidence="3">
    <location>
        <begin position="576"/>
        <end position="609"/>
    </location>
</feature>
<gene>
    <name evidence="5" type="ORF">SCODWIG_03872</name>
</gene>